<gene>
    <name evidence="3" type="ORF">M2283_009063</name>
</gene>
<accession>A0ABT6LZI1</accession>
<keyword evidence="4" id="KW-1185">Reference proteome</keyword>
<proteinExistence type="predicted"/>
<dbReference type="EMBL" id="JARXVH010000025">
    <property type="protein sequence ID" value="MDH6221716.1"/>
    <property type="molecule type" value="Genomic_DNA"/>
</dbReference>
<dbReference type="PANTHER" id="PTHR35604">
    <property type="entry name" value="TRANSPOSASE INSH FOR INSERTION SEQUENCE ELEMENT IS5A-RELATED"/>
    <property type="match status" value="1"/>
</dbReference>
<dbReference type="InterPro" id="IPR047629">
    <property type="entry name" value="IS1182_transpos"/>
</dbReference>
<dbReference type="Proteomes" id="UP001160499">
    <property type="component" value="Unassembled WGS sequence"/>
</dbReference>
<dbReference type="Pfam" id="PF05598">
    <property type="entry name" value="DUF772"/>
    <property type="match status" value="1"/>
</dbReference>
<dbReference type="InterPro" id="IPR008490">
    <property type="entry name" value="Transposase_InsH_N"/>
</dbReference>
<dbReference type="Pfam" id="PF13751">
    <property type="entry name" value="DDE_Tnp_1_6"/>
    <property type="match status" value="1"/>
</dbReference>
<feature type="domain" description="Transposase DDE" evidence="2">
    <location>
        <begin position="401"/>
        <end position="525"/>
    </location>
</feature>
<evidence type="ECO:0000259" key="1">
    <source>
        <dbReference type="Pfam" id="PF05598"/>
    </source>
</evidence>
<feature type="domain" description="Transposase InsH N-terminal" evidence="1">
    <location>
        <begin position="40"/>
        <end position="113"/>
    </location>
</feature>
<protein>
    <submittedName>
        <fullName evidence="3">Transposase</fullName>
    </submittedName>
</protein>
<dbReference type="NCBIfam" id="NF033551">
    <property type="entry name" value="transpos_IS1182"/>
    <property type="match status" value="1"/>
</dbReference>
<evidence type="ECO:0000313" key="4">
    <source>
        <dbReference type="Proteomes" id="UP001160499"/>
    </source>
</evidence>
<name>A0ABT6LZI1_9ACTN</name>
<evidence type="ECO:0000259" key="2">
    <source>
        <dbReference type="Pfam" id="PF13751"/>
    </source>
</evidence>
<comment type="caution">
    <text evidence="3">The sequence shown here is derived from an EMBL/GenBank/DDBJ whole genome shotgun (WGS) entry which is preliminary data.</text>
</comment>
<dbReference type="RefSeq" id="WP_280882417.1">
    <property type="nucleotide sequence ID" value="NZ_JARXVH010000025.1"/>
</dbReference>
<sequence length="551" mass="60756">MSLRPVPAPSVPEATARVARAAFRKGCLAMRIRDELGPLFEDAQFASAFPRRGGPAWSPGQLAMVSVLQFAEGLTDRQAADAVRGRIDVKYALGLELDDPGFDFSVLSEFRDRLIAHGLEKLVLDRVLERVDELGLLRAGGRQRTDSTHVLAQVRTLNRMEFVGETLRAALETLAAAAPAWLRQTVAPEWFERYGKRIDSFRFPKGADARQRWALTVGRDGFTLLQALYAPGTAAWLRHVEAVQVLRTAWVQQYHRDEKGVRWREGKDLPPGRLRLSSPYDIDTRYSVKRGAGWDGYKVHFTETCEPGAPHLITNVVTTDATVPDVEITAPVHDALAARRLLAAVHLVDSGYTSAALLVAAAGQNIELMGPVRGDTAAQGRAGDGLGQDAFTVDWPARTGTCPRGQRSISWSAQRKPTGTEIIRVHFARTDCDACPVRAACTRAKSKWGRSLTLLTQPQQQALDQRRREQKTDEWQAAYGTRAGVEGTISQAVRVTRTRTTPYHGLRKTHLGHALIAAGLNLHRLDAWWTGTPIGTTHISRFARLGLELVA</sequence>
<evidence type="ECO:0000313" key="3">
    <source>
        <dbReference type="EMBL" id="MDH6221716.1"/>
    </source>
</evidence>
<organism evidence="3 4">
    <name type="scientific">Streptomyces pseudovenezuelae</name>
    <dbReference type="NCBI Taxonomy" id="67350"/>
    <lineage>
        <taxon>Bacteria</taxon>
        <taxon>Bacillati</taxon>
        <taxon>Actinomycetota</taxon>
        <taxon>Actinomycetes</taxon>
        <taxon>Kitasatosporales</taxon>
        <taxon>Streptomycetaceae</taxon>
        <taxon>Streptomyces</taxon>
        <taxon>Streptomyces aurantiacus group</taxon>
    </lineage>
</organism>
<dbReference type="PANTHER" id="PTHR35604:SF2">
    <property type="entry name" value="TRANSPOSASE INSH FOR INSERTION SEQUENCE ELEMENT IS5A-RELATED"/>
    <property type="match status" value="1"/>
</dbReference>
<reference evidence="3 4" key="1">
    <citation type="submission" date="2023-04" db="EMBL/GenBank/DDBJ databases">
        <title>Forest soil microbial communities from Buena Vista Peninsula, Colon Province, Panama.</title>
        <authorList>
            <person name="Bouskill N."/>
        </authorList>
    </citation>
    <scope>NUCLEOTIDE SEQUENCE [LARGE SCALE GENOMIC DNA]</scope>
    <source>
        <strain evidence="3 4">GGS1</strain>
    </source>
</reference>
<dbReference type="InterPro" id="IPR025668">
    <property type="entry name" value="Tnp_DDE_dom"/>
</dbReference>